<dbReference type="OrthoDB" id="6475849at2759"/>
<evidence type="ECO:0000256" key="6">
    <source>
        <dbReference type="ARBA" id="ARBA00022833"/>
    </source>
</evidence>
<feature type="domain" description="Peptidase M13 N-terminal" evidence="10">
    <location>
        <begin position="313"/>
        <end position="387"/>
    </location>
</feature>
<reference evidence="11" key="1">
    <citation type="submission" date="2022-11" db="EMBL/GenBank/DDBJ databases">
        <authorList>
            <person name="Kikuchi T."/>
        </authorList>
    </citation>
    <scope>NUCLEOTIDE SEQUENCE</scope>
    <source>
        <strain evidence="11">PS1010</strain>
    </source>
</reference>
<evidence type="ECO:0000259" key="9">
    <source>
        <dbReference type="Pfam" id="PF01431"/>
    </source>
</evidence>
<feature type="domain" description="Peptidase M13 C-terminal" evidence="9">
    <location>
        <begin position="447"/>
        <end position="645"/>
    </location>
</feature>
<dbReference type="GO" id="GO:0005886">
    <property type="term" value="C:plasma membrane"/>
    <property type="evidence" value="ECO:0007669"/>
    <property type="project" value="TreeGrafter"/>
</dbReference>
<dbReference type="Proteomes" id="UP001152747">
    <property type="component" value="Unassembled WGS sequence"/>
</dbReference>
<evidence type="ECO:0000259" key="10">
    <source>
        <dbReference type="Pfam" id="PF05649"/>
    </source>
</evidence>
<comment type="similarity">
    <text evidence="2">Belongs to the peptidase M13 family.</text>
</comment>
<proteinExistence type="inferred from homology"/>
<dbReference type="Pfam" id="PF05649">
    <property type="entry name" value="Peptidase_M13_N"/>
    <property type="match status" value="1"/>
</dbReference>
<gene>
    <name evidence="11" type="ORF">CAMP_LOCUS5544</name>
</gene>
<keyword evidence="4" id="KW-0479">Metal-binding</keyword>
<dbReference type="PANTHER" id="PTHR11733:SF208">
    <property type="entry name" value="PEPTIDASE M13 C-TERMINAL DOMAIN-CONTAINING PROTEIN"/>
    <property type="match status" value="1"/>
</dbReference>
<protein>
    <recommendedName>
        <fullName evidence="13">Peptidase M13 C-terminal domain-containing protein</fullName>
    </recommendedName>
</protein>
<evidence type="ECO:0000313" key="11">
    <source>
        <dbReference type="EMBL" id="CAI5442907.1"/>
    </source>
</evidence>
<evidence type="ECO:0008006" key="13">
    <source>
        <dbReference type="Google" id="ProtNLM"/>
    </source>
</evidence>
<dbReference type="Gene3D" id="1.10.1380.10">
    <property type="entry name" value="Neutral endopeptidase , domain2"/>
    <property type="match status" value="1"/>
</dbReference>
<evidence type="ECO:0000256" key="4">
    <source>
        <dbReference type="ARBA" id="ARBA00022723"/>
    </source>
</evidence>
<evidence type="ECO:0000256" key="5">
    <source>
        <dbReference type="ARBA" id="ARBA00022801"/>
    </source>
</evidence>
<dbReference type="InterPro" id="IPR008753">
    <property type="entry name" value="Peptidase_M13_N"/>
</dbReference>
<keyword evidence="8" id="KW-0472">Membrane</keyword>
<dbReference type="CDD" id="cd08662">
    <property type="entry name" value="M13"/>
    <property type="match status" value="1"/>
</dbReference>
<feature type="transmembrane region" description="Helical" evidence="8">
    <location>
        <begin position="20"/>
        <end position="39"/>
    </location>
</feature>
<comment type="cofactor">
    <cofactor evidence="1">
        <name>Zn(2+)</name>
        <dbReference type="ChEBI" id="CHEBI:29105"/>
    </cofactor>
</comment>
<evidence type="ECO:0000256" key="3">
    <source>
        <dbReference type="ARBA" id="ARBA00022670"/>
    </source>
</evidence>
<keyword evidence="6" id="KW-0862">Zinc</keyword>
<comment type="caution">
    <text evidence="11">The sequence shown here is derived from an EMBL/GenBank/DDBJ whole genome shotgun (WGS) entry which is preliminary data.</text>
</comment>
<dbReference type="InterPro" id="IPR024079">
    <property type="entry name" value="MetalloPept_cat_dom_sf"/>
</dbReference>
<dbReference type="InterPro" id="IPR018497">
    <property type="entry name" value="Peptidase_M13_C"/>
</dbReference>
<dbReference type="InterPro" id="IPR042089">
    <property type="entry name" value="Peptidase_M13_dom_2"/>
</dbReference>
<dbReference type="GO" id="GO:0046872">
    <property type="term" value="F:metal ion binding"/>
    <property type="evidence" value="ECO:0007669"/>
    <property type="project" value="UniProtKB-KW"/>
</dbReference>
<keyword evidence="12" id="KW-1185">Reference proteome</keyword>
<keyword evidence="8" id="KW-0812">Transmembrane</keyword>
<dbReference type="SUPFAM" id="SSF55486">
    <property type="entry name" value="Metalloproteases ('zincins'), catalytic domain"/>
    <property type="match status" value="1"/>
</dbReference>
<dbReference type="EMBL" id="CANHGI010000002">
    <property type="protein sequence ID" value="CAI5442907.1"/>
    <property type="molecule type" value="Genomic_DNA"/>
</dbReference>
<dbReference type="Pfam" id="PF01431">
    <property type="entry name" value="Peptidase_M13"/>
    <property type="match status" value="1"/>
</dbReference>
<organism evidence="11 12">
    <name type="scientific">Caenorhabditis angaria</name>
    <dbReference type="NCBI Taxonomy" id="860376"/>
    <lineage>
        <taxon>Eukaryota</taxon>
        <taxon>Metazoa</taxon>
        <taxon>Ecdysozoa</taxon>
        <taxon>Nematoda</taxon>
        <taxon>Chromadorea</taxon>
        <taxon>Rhabditida</taxon>
        <taxon>Rhabditina</taxon>
        <taxon>Rhabditomorpha</taxon>
        <taxon>Rhabditoidea</taxon>
        <taxon>Rhabditidae</taxon>
        <taxon>Peloderinae</taxon>
        <taxon>Caenorhabditis</taxon>
    </lineage>
</organism>
<dbReference type="PROSITE" id="PS51885">
    <property type="entry name" value="NEPRILYSIN"/>
    <property type="match status" value="1"/>
</dbReference>
<dbReference type="GO" id="GO:0016485">
    <property type="term" value="P:protein processing"/>
    <property type="evidence" value="ECO:0007669"/>
    <property type="project" value="TreeGrafter"/>
</dbReference>
<keyword evidence="8" id="KW-1133">Transmembrane helix</keyword>
<name>A0A9P1IBM0_9PELO</name>
<dbReference type="PANTHER" id="PTHR11733">
    <property type="entry name" value="ZINC METALLOPROTEASE FAMILY M13 NEPRILYSIN-RELATED"/>
    <property type="match status" value="1"/>
</dbReference>
<keyword evidence="5" id="KW-0378">Hydrolase</keyword>
<dbReference type="AlphaFoldDB" id="A0A9P1IBM0"/>
<evidence type="ECO:0000256" key="2">
    <source>
        <dbReference type="ARBA" id="ARBA00007357"/>
    </source>
</evidence>
<sequence length="648" mass="76351">MDLEKSPITKPKKGFDFKDLKKSLIVVIIFLAIVLLLYVRNEEWIEGLEGVPNSRPDIYEDKNVCKTKECKTLAKRMKSLMNPKINPCDDFYESVCGNYPKNGSLELLKYYDEDNNDLSTFIKTYKPATKSEKIAMTVLEKCMDKSEYRNQIDMSFWNSLENQTLTDVLIEASKVNPINTGFLKNYVGMEHNPATNSKYLFFAITEGLETKSKMKNRYNEILNVNPHLKGESLVFLNDVKERIKFFDVEKYVKNLLPQEYRNVENNGVWLVEENSVAILERIFEEFGVEEVKKVIRKKWESTMNSYLVTREFGECFKVMKKLFPGTLGTIFMKHFVEPKDLDRANKLFKDLQKVFIEMMEDNDWMDQSLKDVLIQEVLDIKASIGYPDEYKNPENMDKMYERIADDFKNQLYLELVQNLLKMNSEETFLRVSRREEITYHGRTIGINANYMSLNHRTSIGPLFLNFPFIDRNLPEWNIFPTLGHVLGHEIGHAFDAQFFFRSPMMTNIKMSIRMQQIFQDRIKCIIQKYNKYQFADGTFSNGTFTQTEDSADMIGFNLAYRLFKKQKHFEKLPYLQKYTVEQQYFQRMGYTWCSAENEKRIEDAKTDVHSLEKFRINGMMSNFEEFAKAFNCPKNSPMNPEKKCPLYK</sequence>
<dbReference type="Gene3D" id="3.40.390.10">
    <property type="entry name" value="Collagenase (Catalytic Domain)"/>
    <property type="match status" value="2"/>
</dbReference>
<evidence type="ECO:0000256" key="1">
    <source>
        <dbReference type="ARBA" id="ARBA00001947"/>
    </source>
</evidence>
<accession>A0A9P1IBM0</accession>
<keyword evidence="7" id="KW-0482">Metalloprotease</keyword>
<dbReference type="InterPro" id="IPR000718">
    <property type="entry name" value="Peptidase_M13"/>
</dbReference>
<dbReference type="GO" id="GO:0004222">
    <property type="term" value="F:metalloendopeptidase activity"/>
    <property type="evidence" value="ECO:0007669"/>
    <property type="project" value="InterPro"/>
</dbReference>
<keyword evidence="3" id="KW-0645">Protease</keyword>
<evidence type="ECO:0000313" key="12">
    <source>
        <dbReference type="Proteomes" id="UP001152747"/>
    </source>
</evidence>
<evidence type="ECO:0000256" key="8">
    <source>
        <dbReference type="SAM" id="Phobius"/>
    </source>
</evidence>
<evidence type="ECO:0000256" key="7">
    <source>
        <dbReference type="ARBA" id="ARBA00023049"/>
    </source>
</evidence>